<dbReference type="Proteomes" id="UP000241890">
    <property type="component" value="Unassembled WGS sequence"/>
</dbReference>
<evidence type="ECO:0000313" key="10">
    <source>
        <dbReference type="EMBL" id="GBG26108.1"/>
    </source>
</evidence>
<evidence type="ECO:0000256" key="7">
    <source>
        <dbReference type="ARBA" id="ARBA00024041"/>
    </source>
</evidence>
<keyword evidence="3" id="KW-1003">Cell membrane</keyword>
<feature type="transmembrane region" description="Helical" evidence="9">
    <location>
        <begin position="307"/>
        <end position="326"/>
    </location>
</feature>
<dbReference type="PANTHER" id="PTHR45826">
    <property type="entry name" value="POLYAMINE TRANSPORTER PUT1"/>
    <property type="match status" value="1"/>
</dbReference>
<keyword evidence="5 9" id="KW-1133">Transmembrane helix</keyword>
<dbReference type="Gene3D" id="1.20.1740.10">
    <property type="entry name" value="Amino acid/polyamine transporter I"/>
    <property type="match status" value="1"/>
</dbReference>
<evidence type="ECO:0000256" key="5">
    <source>
        <dbReference type="ARBA" id="ARBA00022989"/>
    </source>
</evidence>
<proteinExistence type="inferred from homology"/>
<gene>
    <name evidence="10" type="ORF">FCC1311_023282</name>
</gene>
<feature type="transmembrane region" description="Helical" evidence="9">
    <location>
        <begin position="423"/>
        <end position="444"/>
    </location>
</feature>
<dbReference type="Pfam" id="PF13520">
    <property type="entry name" value="AA_permease_2"/>
    <property type="match status" value="1"/>
</dbReference>
<dbReference type="OrthoDB" id="5982228at2759"/>
<comment type="caution">
    <text evidence="10">The sequence shown here is derived from an EMBL/GenBank/DDBJ whole genome shotgun (WGS) entry which is preliminary data.</text>
</comment>
<organism evidence="10 11">
    <name type="scientific">Hondaea fermentalgiana</name>
    <dbReference type="NCBI Taxonomy" id="2315210"/>
    <lineage>
        <taxon>Eukaryota</taxon>
        <taxon>Sar</taxon>
        <taxon>Stramenopiles</taxon>
        <taxon>Bigyra</taxon>
        <taxon>Labyrinthulomycetes</taxon>
        <taxon>Thraustochytrida</taxon>
        <taxon>Thraustochytriidae</taxon>
        <taxon>Hondaea</taxon>
    </lineage>
</organism>
<keyword evidence="4 9" id="KW-0812">Transmembrane</keyword>
<accession>A0A2R5G8K3</accession>
<dbReference type="InterPro" id="IPR044566">
    <property type="entry name" value="RMV1-like"/>
</dbReference>
<dbReference type="InterPro" id="IPR002293">
    <property type="entry name" value="AA/rel_permease1"/>
</dbReference>
<comment type="similarity">
    <text evidence="7">Belongs to the amino acid-polyamine-organocation (APC) superfamily. Polyamine:cation symporter (PHS) (TC 2.A.3.12) family.</text>
</comment>
<reference evidence="10 11" key="1">
    <citation type="submission" date="2017-12" db="EMBL/GenBank/DDBJ databases">
        <title>Sequencing, de novo assembly and annotation of complete genome of a new Thraustochytrid species, strain FCC1311.</title>
        <authorList>
            <person name="Sedici K."/>
            <person name="Godart F."/>
            <person name="Aiese Cigliano R."/>
            <person name="Sanseverino W."/>
            <person name="Barakat M."/>
            <person name="Ortet P."/>
            <person name="Marechal E."/>
            <person name="Cagnac O."/>
            <person name="Amato A."/>
        </authorList>
    </citation>
    <scope>NUCLEOTIDE SEQUENCE [LARGE SCALE GENOMIC DNA]</scope>
</reference>
<evidence type="ECO:0000256" key="8">
    <source>
        <dbReference type="SAM" id="MobiDB-lite"/>
    </source>
</evidence>
<dbReference type="EMBL" id="BEYU01000019">
    <property type="protein sequence ID" value="GBG26108.1"/>
    <property type="molecule type" value="Genomic_DNA"/>
</dbReference>
<feature type="transmembrane region" description="Helical" evidence="9">
    <location>
        <begin position="382"/>
        <end position="403"/>
    </location>
</feature>
<evidence type="ECO:0000256" key="3">
    <source>
        <dbReference type="ARBA" id="ARBA00022475"/>
    </source>
</evidence>
<evidence type="ECO:0000256" key="2">
    <source>
        <dbReference type="ARBA" id="ARBA00022448"/>
    </source>
</evidence>
<feature type="transmembrane region" description="Helical" evidence="9">
    <location>
        <begin position="565"/>
        <end position="582"/>
    </location>
</feature>
<keyword evidence="11" id="KW-1185">Reference proteome</keyword>
<dbReference type="PIRSF" id="PIRSF006060">
    <property type="entry name" value="AA_transporter"/>
    <property type="match status" value="1"/>
</dbReference>
<evidence type="ECO:0000256" key="6">
    <source>
        <dbReference type="ARBA" id="ARBA00023136"/>
    </source>
</evidence>
<feature type="transmembrane region" description="Helical" evidence="9">
    <location>
        <begin position="500"/>
        <end position="520"/>
    </location>
</feature>
<dbReference type="GO" id="GO:0005886">
    <property type="term" value="C:plasma membrane"/>
    <property type="evidence" value="ECO:0007669"/>
    <property type="project" value="UniProtKB-SubCell"/>
</dbReference>
<keyword evidence="2" id="KW-0813">Transport</keyword>
<keyword evidence="6 9" id="KW-0472">Membrane</keyword>
<feature type="region of interest" description="Disordered" evidence="8">
    <location>
        <begin position="1"/>
        <end position="35"/>
    </location>
</feature>
<dbReference type="GO" id="GO:0015203">
    <property type="term" value="F:polyamine transmembrane transporter activity"/>
    <property type="evidence" value="ECO:0007669"/>
    <property type="project" value="UniProtKB-ARBA"/>
</dbReference>
<feature type="compositionally biased region" description="Gly residues" evidence="8">
    <location>
        <begin position="7"/>
        <end position="17"/>
    </location>
</feature>
<evidence type="ECO:0000256" key="4">
    <source>
        <dbReference type="ARBA" id="ARBA00022692"/>
    </source>
</evidence>
<evidence type="ECO:0000256" key="1">
    <source>
        <dbReference type="ARBA" id="ARBA00004651"/>
    </source>
</evidence>
<feature type="transmembrane region" description="Helical" evidence="9">
    <location>
        <begin position="476"/>
        <end position="494"/>
    </location>
</feature>
<name>A0A2R5G8K3_9STRA</name>
<evidence type="ECO:0000313" key="11">
    <source>
        <dbReference type="Proteomes" id="UP000241890"/>
    </source>
</evidence>
<sequence>MTLGSASVGGGASGGGDASAMVSESGGGGGDHHRVGMLEPLLEEGDNTALIDDWAAEGAHDLLADSASMSSDEDGVNGFGSPWSSMSSRRLRTRSQSESFIMQAVNSNKHDKPLGWMGICFITYFNVSGGPWGSEELISSMGPLPGLLGLAAFAVMWALPLVMVTAELSSAFPDDGGYSIWVAEAFGTFWGFQEAYWSWLSGVIDTAIYPVLAFDTAAQILRGDWSKPIDGGDSGDIDPDWLKYCNNTVTPSTENNFWSFADGDSLGSENEPFGTKWYEEYLVKLGMVLVFALPNICGAKSFGRGMTLLACLVILPFAFQSIYVVATQEIKPARLLESREHGTMEDWAQLISVLYWNLSGFDAASTCAGEVRNPGRSYPRGLFAALALVLTTYVIPLTVFTMANKPDWHCWDEGWFSVIGQKQVGQGMALWIVIVSFAANAGMYTAEVFEDSWQLCGMARTGLMPSIFGARKDGTGSPYVSIAFALCVISALVALDFNAIVVISNLFSCLSAMLELVAFLKLRLVQPDLRRPYRLPIENMTLLALYVSVPILLGGVVVATSLISWISILINGVALIVGMMLYHGMQRQGHIQYFYESSSPATPS</sequence>
<dbReference type="PANTHER" id="PTHR45826:SF2">
    <property type="entry name" value="AMINO ACID TRANSPORTER"/>
    <property type="match status" value="1"/>
</dbReference>
<evidence type="ECO:0000256" key="9">
    <source>
        <dbReference type="SAM" id="Phobius"/>
    </source>
</evidence>
<dbReference type="AlphaFoldDB" id="A0A2R5G8K3"/>
<comment type="subcellular location">
    <subcellularLocation>
        <location evidence="1">Cell membrane</location>
        <topology evidence="1">Multi-pass membrane protein</topology>
    </subcellularLocation>
</comment>
<protein>
    <submittedName>
        <fullName evidence="10">Amino acid-polyamine transporter, putative</fullName>
    </submittedName>
</protein>
<feature type="transmembrane region" description="Helical" evidence="9">
    <location>
        <begin position="541"/>
        <end position="559"/>
    </location>
</feature>
<dbReference type="InParanoid" id="A0A2R5G8K3"/>